<name>A0A512BGS5_9BACT</name>
<evidence type="ECO:0000313" key="1">
    <source>
        <dbReference type="EMBL" id="GEO11166.1"/>
    </source>
</evidence>
<dbReference type="RefSeq" id="WP_147205278.1">
    <property type="nucleotide sequence ID" value="NZ_BJYT01000017.1"/>
</dbReference>
<evidence type="ECO:0000313" key="2">
    <source>
        <dbReference type="Proteomes" id="UP000321513"/>
    </source>
</evidence>
<proteinExistence type="predicted"/>
<keyword evidence="2" id="KW-1185">Reference proteome</keyword>
<sequence>MLADKAEKLGYSYSGPPIPFDASGVHPLYPHTKLADLPAATEAYRAAKLFSQSHSNLLNALDKTFNGYPDYIGYTLGLMYDVKLYGDKLAAMPFPGKDGYTIGPSFEFVNINE</sequence>
<gene>
    <name evidence="1" type="ORF">SAE01_36620</name>
</gene>
<accession>A0A512BGS5</accession>
<organism evidence="1 2">
    <name type="scientific">Segetibacter aerophilus</name>
    <dbReference type="NCBI Taxonomy" id="670293"/>
    <lineage>
        <taxon>Bacteria</taxon>
        <taxon>Pseudomonadati</taxon>
        <taxon>Bacteroidota</taxon>
        <taxon>Chitinophagia</taxon>
        <taxon>Chitinophagales</taxon>
        <taxon>Chitinophagaceae</taxon>
        <taxon>Segetibacter</taxon>
    </lineage>
</organism>
<dbReference type="EMBL" id="BJYT01000017">
    <property type="protein sequence ID" value="GEO11166.1"/>
    <property type="molecule type" value="Genomic_DNA"/>
</dbReference>
<comment type="caution">
    <text evidence="1">The sequence shown here is derived from an EMBL/GenBank/DDBJ whole genome shotgun (WGS) entry which is preliminary data.</text>
</comment>
<dbReference type="AlphaFoldDB" id="A0A512BGS5"/>
<protein>
    <submittedName>
        <fullName evidence="1">Uncharacterized protein</fullName>
    </submittedName>
</protein>
<dbReference type="OrthoDB" id="9800162at2"/>
<dbReference type="Proteomes" id="UP000321513">
    <property type="component" value="Unassembled WGS sequence"/>
</dbReference>
<reference evidence="1 2" key="1">
    <citation type="submission" date="2019-07" db="EMBL/GenBank/DDBJ databases">
        <title>Whole genome shotgun sequence of Segetibacter aerophilus NBRC 106135.</title>
        <authorList>
            <person name="Hosoyama A."/>
            <person name="Uohara A."/>
            <person name="Ohji S."/>
            <person name="Ichikawa N."/>
        </authorList>
    </citation>
    <scope>NUCLEOTIDE SEQUENCE [LARGE SCALE GENOMIC DNA]</scope>
    <source>
        <strain evidence="1 2">NBRC 106135</strain>
    </source>
</reference>